<evidence type="ECO:0000256" key="1">
    <source>
        <dbReference type="ARBA" id="ARBA00006739"/>
    </source>
</evidence>
<dbReference type="SUPFAM" id="SSF53448">
    <property type="entry name" value="Nucleotide-diphospho-sugar transferases"/>
    <property type="match status" value="1"/>
</dbReference>
<gene>
    <name evidence="5" type="ORF">CWR48_16580</name>
</gene>
<sequence>MFALMYSYKIVYMFIAFKAKKNNKPEVQNDNPYKYAVIVAARNEELVIGQLIKSIKNQKYPKELIDIFVIADNCTDNTALVAMQEGAIVRERFNKDQVGKGYALDEMFKIIEKEYSSRKYDGYFVFDADNLLDENYIAEMNKTFNRGYRVITSYRKSKNYDQNWISAGYALWFLHEAEYLNLPRMVLNSSCAISGTGFLVHTDLIKENGGWIHHLLTEDIEFSVSQIIKGEKIGYCKSAMFYDEQPITFRQSWNQRLRWAKGFYQVFAKYGKDLVGGIFKGKRNRLSCFDMTMTIMPVLLVSCISLVTNGLFYLAGFLGLFEGKEIIDVTTSAMLRSVGGYYVLLFLVGFITTLTEWGEIHCSGWKKIAYTITFPLFMFTYLPIAIVALFKDVEWKPIAHTVVKSIDDVR</sequence>
<evidence type="ECO:0000256" key="3">
    <source>
        <dbReference type="ARBA" id="ARBA00022679"/>
    </source>
</evidence>
<dbReference type="InterPro" id="IPR029044">
    <property type="entry name" value="Nucleotide-diphossugar_trans"/>
</dbReference>
<keyword evidence="6" id="KW-1185">Reference proteome</keyword>
<dbReference type="EMBL" id="PIOC01000026">
    <property type="protein sequence ID" value="RDW16447.1"/>
    <property type="molecule type" value="Genomic_DNA"/>
</dbReference>
<feature type="transmembrane region" description="Helical" evidence="4">
    <location>
        <begin position="367"/>
        <end position="390"/>
    </location>
</feature>
<organism evidence="5 6">
    <name type="scientific">Oceanobacillus arenosus</name>
    <dbReference type="NCBI Taxonomy" id="1229153"/>
    <lineage>
        <taxon>Bacteria</taxon>
        <taxon>Bacillati</taxon>
        <taxon>Bacillota</taxon>
        <taxon>Bacilli</taxon>
        <taxon>Bacillales</taxon>
        <taxon>Bacillaceae</taxon>
        <taxon>Oceanobacillus</taxon>
    </lineage>
</organism>
<feature type="transmembrane region" description="Helical" evidence="4">
    <location>
        <begin position="333"/>
        <end position="355"/>
    </location>
</feature>
<evidence type="ECO:0000256" key="2">
    <source>
        <dbReference type="ARBA" id="ARBA00022676"/>
    </source>
</evidence>
<dbReference type="PANTHER" id="PTHR43630:SF1">
    <property type="entry name" value="POLY-BETA-1,6-N-ACETYL-D-GLUCOSAMINE SYNTHASE"/>
    <property type="match status" value="1"/>
</dbReference>
<name>A0A3D8PLS8_9BACI</name>
<accession>A0A3D8PLS8</accession>
<evidence type="ECO:0000313" key="5">
    <source>
        <dbReference type="EMBL" id="RDW16447.1"/>
    </source>
</evidence>
<dbReference type="PANTHER" id="PTHR43630">
    <property type="entry name" value="POLY-BETA-1,6-N-ACETYL-D-GLUCOSAMINE SYNTHASE"/>
    <property type="match status" value="1"/>
</dbReference>
<dbReference type="OrthoDB" id="9797391at2"/>
<keyword evidence="3 5" id="KW-0808">Transferase</keyword>
<dbReference type="GO" id="GO:0016757">
    <property type="term" value="F:glycosyltransferase activity"/>
    <property type="evidence" value="ECO:0007669"/>
    <property type="project" value="UniProtKB-KW"/>
</dbReference>
<dbReference type="Pfam" id="PF13641">
    <property type="entry name" value="Glyco_tranf_2_3"/>
    <property type="match status" value="1"/>
</dbReference>
<evidence type="ECO:0000313" key="6">
    <source>
        <dbReference type="Proteomes" id="UP000257143"/>
    </source>
</evidence>
<keyword evidence="4" id="KW-1133">Transmembrane helix</keyword>
<keyword evidence="2 5" id="KW-0328">Glycosyltransferase</keyword>
<comment type="caution">
    <text evidence="5">The sequence shown here is derived from an EMBL/GenBank/DDBJ whole genome shotgun (WGS) entry which is preliminary data.</text>
</comment>
<keyword evidence="4" id="KW-0812">Transmembrane</keyword>
<protein>
    <submittedName>
        <fullName evidence="5">N-acetylglucosaminyltransferase</fullName>
    </submittedName>
</protein>
<feature type="transmembrane region" description="Helical" evidence="4">
    <location>
        <begin position="295"/>
        <end position="321"/>
    </location>
</feature>
<dbReference type="AlphaFoldDB" id="A0A3D8PLS8"/>
<reference evidence="6" key="1">
    <citation type="submission" date="2017-11" db="EMBL/GenBank/DDBJ databases">
        <authorList>
            <person name="Zhu W."/>
        </authorList>
    </citation>
    <scope>NUCLEOTIDE SEQUENCE [LARGE SCALE GENOMIC DNA]</scope>
    <source>
        <strain evidence="6">CAU 1183</strain>
    </source>
</reference>
<proteinExistence type="inferred from homology"/>
<comment type="similarity">
    <text evidence="1">Belongs to the glycosyltransferase 2 family.</text>
</comment>
<keyword evidence="4" id="KW-0472">Membrane</keyword>
<dbReference type="Proteomes" id="UP000257143">
    <property type="component" value="Unassembled WGS sequence"/>
</dbReference>
<evidence type="ECO:0000256" key="4">
    <source>
        <dbReference type="SAM" id="Phobius"/>
    </source>
</evidence>
<dbReference type="CDD" id="cd06438">
    <property type="entry name" value="EpsO_like"/>
    <property type="match status" value="1"/>
</dbReference>
<dbReference type="Gene3D" id="3.90.550.10">
    <property type="entry name" value="Spore Coat Polysaccharide Biosynthesis Protein SpsA, Chain A"/>
    <property type="match status" value="1"/>
</dbReference>